<dbReference type="Gene3D" id="3.40.47.10">
    <property type="match status" value="1"/>
</dbReference>
<dbReference type="EMBL" id="RPFJ01000006">
    <property type="protein sequence ID" value="RPD98595.1"/>
    <property type="molecule type" value="Genomic_DNA"/>
</dbReference>
<dbReference type="GO" id="GO:0004315">
    <property type="term" value="F:3-oxoacyl-[acyl-carrier-protein] synthase activity"/>
    <property type="evidence" value="ECO:0007669"/>
    <property type="project" value="TreeGrafter"/>
</dbReference>
<dbReference type="InterPro" id="IPR014030">
    <property type="entry name" value="Ketoacyl_synth_N"/>
</dbReference>
<dbReference type="GO" id="GO:0006633">
    <property type="term" value="P:fatty acid biosynthetic process"/>
    <property type="evidence" value="ECO:0007669"/>
    <property type="project" value="TreeGrafter"/>
</dbReference>
<comment type="caution">
    <text evidence="3">The sequence shown here is derived from an EMBL/GenBank/DDBJ whole genome shotgun (WGS) entry which is preliminary data.</text>
</comment>
<dbReference type="InterPro" id="IPR000794">
    <property type="entry name" value="Beta-ketoacyl_synthase"/>
</dbReference>
<dbReference type="PANTHER" id="PTHR11712:SF336">
    <property type="entry name" value="3-OXOACYL-[ACYL-CARRIER-PROTEIN] SYNTHASE, MITOCHONDRIAL"/>
    <property type="match status" value="1"/>
</dbReference>
<dbReference type="Pfam" id="PF00109">
    <property type="entry name" value="ketoacyl-synt"/>
    <property type="match status" value="1"/>
</dbReference>
<dbReference type="SUPFAM" id="SSF53901">
    <property type="entry name" value="Thiolase-like"/>
    <property type="match status" value="2"/>
</dbReference>
<evidence type="ECO:0000313" key="3">
    <source>
        <dbReference type="EMBL" id="RPD98595.1"/>
    </source>
</evidence>
<keyword evidence="1" id="KW-0808">Transferase</keyword>
<accession>A0A3N4NSC0</accession>
<dbReference type="GO" id="GO:0005829">
    <property type="term" value="C:cytosol"/>
    <property type="evidence" value="ECO:0007669"/>
    <property type="project" value="TreeGrafter"/>
</dbReference>
<dbReference type="OrthoDB" id="1404523at2"/>
<organism evidence="3 4">
    <name type="scientific">Aureibaculum marinum</name>
    <dbReference type="NCBI Taxonomy" id="2487930"/>
    <lineage>
        <taxon>Bacteria</taxon>
        <taxon>Pseudomonadati</taxon>
        <taxon>Bacteroidota</taxon>
        <taxon>Flavobacteriia</taxon>
        <taxon>Flavobacteriales</taxon>
        <taxon>Flavobacteriaceae</taxon>
        <taxon>Aureibaculum</taxon>
    </lineage>
</organism>
<name>A0A3N4NSC0_9FLAO</name>
<reference evidence="3 4" key="1">
    <citation type="submission" date="2018-11" db="EMBL/GenBank/DDBJ databases">
        <title>Aureibaculum marinum gen. nov., sp. nov., a member of the family Flavobacteriaceae isolated from the Bohai Sea.</title>
        <authorList>
            <person name="Ji X."/>
        </authorList>
    </citation>
    <scope>NUCLEOTIDE SEQUENCE [LARGE SCALE GENOMIC DNA]</scope>
    <source>
        <strain evidence="3 4">BH-SD17</strain>
    </source>
</reference>
<gene>
    <name evidence="3" type="ORF">EGM88_05220</name>
</gene>
<protein>
    <submittedName>
        <fullName evidence="3">3-oxoacyl-ACP synthase</fullName>
    </submittedName>
</protein>
<dbReference type="RefSeq" id="WP_123896911.1">
    <property type="nucleotide sequence ID" value="NZ_RPFJ01000006.1"/>
</dbReference>
<dbReference type="InterPro" id="IPR016039">
    <property type="entry name" value="Thiolase-like"/>
</dbReference>
<proteinExistence type="predicted"/>
<keyword evidence="4" id="KW-1185">Reference proteome</keyword>
<dbReference type="Proteomes" id="UP000270856">
    <property type="component" value="Unassembled WGS sequence"/>
</dbReference>
<dbReference type="AlphaFoldDB" id="A0A3N4NSC0"/>
<evidence type="ECO:0000256" key="1">
    <source>
        <dbReference type="ARBA" id="ARBA00022679"/>
    </source>
</evidence>
<evidence type="ECO:0000259" key="2">
    <source>
        <dbReference type="Pfam" id="PF00109"/>
    </source>
</evidence>
<sequence>MNSCYINSVACVSAQNTLRNDHFLEEVVFYDENIISAINPVYKEYIPPAAARRMAKGVKIGVVASAMALKEAYITIPDAIITGTGMGCLQDSEKFVSSMITNDEQFLTPTSFIQSTHNTVGAQIALGLQCKAYNFSYVNGAVSFESCLIDAQLMFQEQEVKHILVGGVDEHGAHTNNLHKLIGHIKKEPVSTVQLLNSKTPGTIFGEGASFFLLSDKKEHGSYGKLVDVEIINTIKLENIIDRVLHFLNRNGISVEDIDAVILGNNGDVEFDNYYNKLQDGLFKNTQQLAYKHLFGEYNTVSATGFWVGAKILKSQTVPNVLKINNKRSNSYKNILLYNQYRGENHSFVLLQSC</sequence>
<evidence type="ECO:0000313" key="4">
    <source>
        <dbReference type="Proteomes" id="UP000270856"/>
    </source>
</evidence>
<dbReference type="PANTHER" id="PTHR11712">
    <property type="entry name" value="POLYKETIDE SYNTHASE-RELATED"/>
    <property type="match status" value="1"/>
</dbReference>
<feature type="domain" description="Beta-ketoacyl synthase-like N-terminal" evidence="2">
    <location>
        <begin position="46"/>
        <end position="219"/>
    </location>
</feature>